<dbReference type="InterPro" id="IPR006127">
    <property type="entry name" value="ZnuA-like"/>
</dbReference>
<dbReference type="GO" id="GO:0046872">
    <property type="term" value="F:metal ion binding"/>
    <property type="evidence" value="ECO:0007669"/>
    <property type="project" value="UniProtKB-KW"/>
</dbReference>
<name>W5XXZ0_9CORY</name>
<dbReference type="PATRIC" id="fig|1224164.3.peg.154"/>
<proteinExistence type="inferred from homology"/>
<keyword evidence="8" id="KW-1185">Reference proteome</keyword>
<keyword evidence="3" id="KW-0479">Metal-binding</keyword>
<dbReference type="Proteomes" id="UP000019222">
    <property type="component" value="Chromosome"/>
</dbReference>
<dbReference type="GO" id="GO:0007155">
    <property type="term" value="P:cell adhesion"/>
    <property type="evidence" value="ECO:0007669"/>
    <property type="project" value="InterPro"/>
</dbReference>
<dbReference type="Pfam" id="PF01297">
    <property type="entry name" value="ZnuA"/>
    <property type="match status" value="1"/>
</dbReference>
<dbReference type="SUPFAM" id="SSF53807">
    <property type="entry name" value="Helical backbone' metal receptor"/>
    <property type="match status" value="1"/>
</dbReference>
<dbReference type="Gene3D" id="3.40.50.1980">
    <property type="entry name" value="Nitrogenase molybdenum iron protein domain"/>
    <property type="match status" value="2"/>
</dbReference>
<evidence type="ECO:0000313" key="8">
    <source>
        <dbReference type="Proteomes" id="UP000019222"/>
    </source>
</evidence>
<dbReference type="PANTHER" id="PTHR42953:SF1">
    <property type="entry name" value="METAL-BINDING PROTEIN HI_0362-RELATED"/>
    <property type="match status" value="1"/>
</dbReference>
<dbReference type="eggNOG" id="COG0803">
    <property type="taxonomic scope" value="Bacteria"/>
</dbReference>
<organism evidence="7 8">
    <name type="scientific">Corynebacterium vitaeruminis DSM 20294</name>
    <dbReference type="NCBI Taxonomy" id="1224164"/>
    <lineage>
        <taxon>Bacteria</taxon>
        <taxon>Bacillati</taxon>
        <taxon>Actinomycetota</taxon>
        <taxon>Actinomycetes</taxon>
        <taxon>Mycobacteriales</taxon>
        <taxon>Corynebacteriaceae</taxon>
        <taxon>Corynebacterium</taxon>
    </lineage>
</organism>
<dbReference type="GO" id="GO:0030313">
    <property type="term" value="C:cell envelope"/>
    <property type="evidence" value="ECO:0007669"/>
    <property type="project" value="UniProtKB-SubCell"/>
</dbReference>
<evidence type="ECO:0000256" key="3">
    <source>
        <dbReference type="ARBA" id="ARBA00022723"/>
    </source>
</evidence>
<dbReference type="STRING" id="1224164.B843_00770"/>
<dbReference type="InterPro" id="IPR006129">
    <property type="entry name" value="AdhesinB"/>
</dbReference>
<comment type="subcellular location">
    <subcellularLocation>
        <location evidence="1">Cell envelope</location>
    </subcellularLocation>
</comment>
<dbReference type="EMBL" id="CP004353">
    <property type="protein sequence ID" value="AHI21550.1"/>
    <property type="molecule type" value="Genomic_DNA"/>
</dbReference>
<reference evidence="7 8" key="1">
    <citation type="submission" date="2013-02" db="EMBL/GenBank/DDBJ databases">
        <title>The complete genome sequence of Corynebacterium vitaeruminis DSM 20294.</title>
        <authorList>
            <person name="Ruckert C."/>
            <person name="Albersmeier A."/>
            <person name="Kalinowski J."/>
        </authorList>
    </citation>
    <scope>NUCLEOTIDE SEQUENCE [LARGE SCALE GENOMIC DNA]</scope>
    <source>
        <strain evidence="8">ATCC 10234</strain>
    </source>
</reference>
<keyword evidence="4" id="KW-0732">Signal</keyword>
<evidence type="ECO:0000256" key="5">
    <source>
        <dbReference type="RuleBase" id="RU003512"/>
    </source>
</evidence>
<sequence length="344" mass="36652">MESRFQQLRPIAKAAAAGLAVIGLLGAGACSTESGSSSSSSDGKSLSVFATTGYIGDAVKNIAPDAKLTTMIGPGGDPHTYQPTTKDISAMQDADVVLWSGLGLEASMQDQLEGLGDKQLAVAETIPEDKLLPWSEEEDMDHDQAAESETASASETAHEHDHGDLAFDPHVWNSTDNWKLVVDAIVQKLSDADSANADTYKANGDKYKAEIDDAAAYVKDQINQIPADSRTLVSGHDAFAYFGNEFGLEIKATDFVSSDAQLSAGELVDLAKYIADHKVKTVFQDNVSNPQAIQSLQEQVKADGWDVKVSDKVLYAGSLGESSPQDTYIGVLKYNADTIREALS</sequence>
<gene>
    <name evidence="7" type="ORF">B843_00770</name>
</gene>
<dbReference type="PROSITE" id="PS51257">
    <property type="entry name" value="PROKAR_LIPOPROTEIN"/>
    <property type="match status" value="1"/>
</dbReference>
<evidence type="ECO:0000313" key="7">
    <source>
        <dbReference type="EMBL" id="AHI21550.1"/>
    </source>
</evidence>
<feature type="compositionally biased region" description="Basic and acidic residues" evidence="6">
    <location>
        <begin position="156"/>
        <end position="165"/>
    </location>
</feature>
<dbReference type="HOGENOM" id="CLU_016838_1_1_11"/>
<dbReference type="GO" id="GO:0030001">
    <property type="term" value="P:metal ion transport"/>
    <property type="evidence" value="ECO:0007669"/>
    <property type="project" value="InterPro"/>
</dbReference>
<comment type="similarity">
    <text evidence="5">Belongs to the bacterial solute-binding protein 9 family.</text>
</comment>
<dbReference type="PRINTS" id="PR00690">
    <property type="entry name" value="ADHESNFAMILY"/>
</dbReference>
<dbReference type="InterPro" id="IPR006128">
    <property type="entry name" value="Lipoprotein_PsaA-like"/>
</dbReference>
<evidence type="ECO:0000256" key="6">
    <source>
        <dbReference type="SAM" id="MobiDB-lite"/>
    </source>
</evidence>
<dbReference type="KEGG" id="cvt:B843_00770"/>
<evidence type="ECO:0000256" key="2">
    <source>
        <dbReference type="ARBA" id="ARBA00022448"/>
    </source>
</evidence>
<keyword evidence="2 5" id="KW-0813">Transport</keyword>
<evidence type="ECO:0000256" key="1">
    <source>
        <dbReference type="ARBA" id="ARBA00004196"/>
    </source>
</evidence>
<protein>
    <submittedName>
        <fullName evidence="7">Iron ABC transporter substrate-binding protein</fullName>
    </submittedName>
</protein>
<dbReference type="AlphaFoldDB" id="W5XXZ0"/>
<accession>W5XXZ0</accession>
<evidence type="ECO:0000256" key="4">
    <source>
        <dbReference type="ARBA" id="ARBA00022729"/>
    </source>
</evidence>
<dbReference type="InterPro" id="IPR050492">
    <property type="entry name" value="Bact_metal-bind_prot9"/>
</dbReference>
<dbReference type="RefSeq" id="WP_051483417.1">
    <property type="nucleotide sequence ID" value="NZ_CP004353.1"/>
</dbReference>
<dbReference type="PRINTS" id="PR00691">
    <property type="entry name" value="ADHESINB"/>
</dbReference>
<dbReference type="PANTHER" id="PTHR42953">
    <property type="entry name" value="HIGH-AFFINITY ZINC UPTAKE SYSTEM PROTEIN ZNUA-RELATED"/>
    <property type="match status" value="1"/>
</dbReference>
<feature type="region of interest" description="Disordered" evidence="6">
    <location>
        <begin position="127"/>
        <end position="165"/>
    </location>
</feature>